<reference evidence="3" key="1">
    <citation type="journal article" date="2019" name="Int. J. Syst. Evol. Microbiol.">
        <title>The Global Catalogue of Microorganisms (GCM) 10K type strain sequencing project: providing services to taxonomists for standard genome sequencing and annotation.</title>
        <authorList>
            <consortium name="The Broad Institute Genomics Platform"/>
            <consortium name="The Broad Institute Genome Sequencing Center for Infectious Disease"/>
            <person name="Wu L."/>
            <person name="Ma J."/>
        </authorList>
    </citation>
    <scope>NUCLEOTIDE SEQUENCE [LARGE SCALE GENOMIC DNA]</scope>
    <source>
        <strain evidence="3">KCTC 23707</strain>
    </source>
</reference>
<accession>A0ABW4KBN1</accession>
<protein>
    <recommendedName>
        <fullName evidence="4">Flagellar protein FlaG</fullName>
    </recommendedName>
</protein>
<dbReference type="Proteomes" id="UP001597308">
    <property type="component" value="Unassembled WGS sequence"/>
</dbReference>
<dbReference type="RefSeq" id="WP_378800509.1">
    <property type="nucleotide sequence ID" value="NZ_JBHUER010000010.1"/>
</dbReference>
<evidence type="ECO:0000256" key="1">
    <source>
        <dbReference type="SAM" id="MobiDB-lite"/>
    </source>
</evidence>
<dbReference type="EMBL" id="JBHUER010000010">
    <property type="protein sequence ID" value="MFD1704453.1"/>
    <property type="molecule type" value="Genomic_DNA"/>
</dbReference>
<evidence type="ECO:0000313" key="2">
    <source>
        <dbReference type="EMBL" id="MFD1704453.1"/>
    </source>
</evidence>
<comment type="caution">
    <text evidence="2">The sequence shown here is derived from an EMBL/GenBank/DDBJ whole genome shotgun (WGS) entry which is preliminary data.</text>
</comment>
<name>A0ABW4KBN1_9HYPH</name>
<evidence type="ECO:0008006" key="4">
    <source>
        <dbReference type="Google" id="ProtNLM"/>
    </source>
</evidence>
<organism evidence="2 3">
    <name type="scientific">Methylopila henanensis</name>
    <dbReference type="NCBI Taxonomy" id="873516"/>
    <lineage>
        <taxon>Bacteria</taxon>
        <taxon>Pseudomonadati</taxon>
        <taxon>Pseudomonadota</taxon>
        <taxon>Alphaproteobacteria</taxon>
        <taxon>Hyphomicrobiales</taxon>
        <taxon>Methylopilaceae</taxon>
        <taxon>Methylopila</taxon>
    </lineage>
</organism>
<evidence type="ECO:0000313" key="3">
    <source>
        <dbReference type="Proteomes" id="UP001597308"/>
    </source>
</evidence>
<gene>
    <name evidence="2" type="ORF">ACFSCV_15705</name>
</gene>
<proteinExistence type="predicted"/>
<feature type="region of interest" description="Disordered" evidence="1">
    <location>
        <begin position="1"/>
        <end position="49"/>
    </location>
</feature>
<keyword evidence="3" id="KW-1185">Reference proteome</keyword>
<sequence>MDTGIGSFAPASQPIRVVAAQPTPERPPERANDERPAAESAAPTPPERRVEIDAATNSLIFRTVDIATGVTVQQTPDEARLRLRAYIDTLGAKVAEPTLVATA</sequence>
<feature type="compositionally biased region" description="Basic and acidic residues" evidence="1">
    <location>
        <begin position="26"/>
        <end position="37"/>
    </location>
</feature>